<dbReference type="Proteomes" id="UP001165960">
    <property type="component" value="Unassembled WGS sequence"/>
</dbReference>
<sequence>MATEQEMILADLHKITLLLPKAAAIEFVFDAGICAFKLSKGFDAVVISLLALCCGMVVVSLVFIFGVAKRNTKSIFLLPTYLIVVVVLVIGFLLACTAIDVALLRECQNHFCTYSGIASLALNISKGLISIFFTLRYRFVAVEYAWQLRDDKPEDLEFSTNQ</sequence>
<name>A0ACC2SUC6_9FUNG</name>
<dbReference type="EMBL" id="QTSX02004313">
    <property type="protein sequence ID" value="KAJ9065994.1"/>
    <property type="molecule type" value="Genomic_DNA"/>
</dbReference>
<gene>
    <name evidence="1" type="ORF">DSO57_1014052</name>
</gene>
<reference evidence="1" key="1">
    <citation type="submission" date="2022-04" db="EMBL/GenBank/DDBJ databases">
        <title>Genome of the entomopathogenic fungus Entomophthora muscae.</title>
        <authorList>
            <person name="Elya C."/>
            <person name="Lovett B.R."/>
            <person name="Lee E."/>
            <person name="Macias A.M."/>
            <person name="Hajek A.E."/>
            <person name="De Bivort B.L."/>
            <person name="Kasson M.T."/>
            <person name="De Fine Licht H.H."/>
            <person name="Stajich J.E."/>
        </authorList>
    </citation>
    <scope>NUCLEOTIDE SEQUENCE</scope>
    <source>
        <strain evidence="1">Berkeley</strain>
    </source>
</reference>
<accession>A0ACC2SUC6</accession>
<proteinExistence type="predicted"/>
<evidence type="ECO:0000313" key="2">
    <source>
        <dbReference type="Proteomes" id="UP001165960"/>
    </source>
</evidence>
<evidence type="ECO:0000313" key="1">
    <source>
        <dbReference type="EMBL" id="KAJ9065994.1"/>
    </source>
</evidence>
<organism evidence="1 2">
    <name type="scientific">Entomophthora muscae</name>
    <dbReference type="NCBI Taxonomy" id="34485"/>
    <lineage>
        <taxon>Eukaryota</taxon>
        <taxon>Fungi</taxon>
        <taxon>Fungi incertae sedis</taxon>
        <taxon>Zoopagomycota</taxon>
        <taxon>Entomophthoromycotina</taxon>
        <taxon>Entomophthoromycetes</taxon>
        <taxon>Entomophthorales</taxon>
        <taxon>Entomophthoraceae</taxon>
        <taxon>Entomophthora</taxon>
    </lineage>
</organism>
<comment type="caution">
    <text evidence="1">The sequence shown here is derived from an EMBL/GenBank/DDBJ whole genome shotgun (WGS) entry which is preliminary data.</text>
</comment>
<protein>
    <submittedName>
        <fullName evidence="1">Uncharacterized protein</fullName>
    </submittedName>
</protein>
<keyword evidence="2" id="KW-1185">Reference proteome</keyword>